<evidence type="ECO:0000313" key="2">
    <source>
        <dbReference type="Proteomes" id="UP001153334"/>
    </source>
</evidence>
<dbReference type="EMBL" id="JAPESX010000118">
    <property type="protein sequence ID" value="KAJ8123160.1"/>
    <property type="molecule type" value="Genomic_DNA"/>
</dbReference>
<organism evidence="1 2">
    <name type="scientific">Nemania bipapillata</name>
    <dbReference type="NCBI Taxonomy" id="110536"/>
    <lineage>
        <taxon>Eukaryota</taxon>
        <taxon>Fungi</taxon>
        <taxon>Dikarya</taxon>
        <taxon>Ascomycota</taxon>
        <taxon>Pezizomycotina</taxon>
        <taxon>Sordariomycetes</taxon>
        <taxon>Xylariomycetidae</taxon>
        <taxon>Xylariales</taxon>
        <taxon>Xylariaceae</taxon>
        <taxon>Nemania</taxon>
    </lineage>
</organism>
<accession>A0ACC2J6X6</accession>
<protein>
    <submittedName>
        <fullName evidence="1">Uncharacterized protein</fullName>
    </submittedName>
</protein>
<dbReference type="Proteomes" id="UP001153334">
    <property type="component" value="Unassembled WGS sequence"/>
</dbReference>
<evidence type="ECO:0000313" key="1">
    <source>
        <dbReference type="EMBL" id="KAJ8123160.1"/>
    </source>
</evidence>
<reference evidence="1" key="1">
    <citation type="submission" date="2022-11" db="EMBL/GenBank/DDBJ databases">
        <title>Genome Sequence of Nemania bipapillata.</title>
        <authorList>
            <person name="Buettner E."/>
        </authorList>
    </citation>
    <scope>NUCLEOTIDE SEQUENCE</scope>
    <source>
        <strain evidence="1">CP14</strain>
    </source>
</reference>
<name>A0ACC2J6X6_9PEZI</name>
<sequence length="165" mass="17819">MLDITVSPLPFLKPQSFFRSASDFLPKERLTVVWVRGDAQPPSIVCSDNSIEGGIASSGITANTEYNTGVLALNLIFGIVIVAKVQPAQGLQYVAVAILDSEIRTALVRAYSFPRADTCAWTGRGCSASEPVEDLAKCTADTELEELVDPEERVRGFIATERLKG</sequence>
<keyword evidence="2" id="KW-1185">Reference proteome</keyword>
<gene>
    <name evidence="1" type="ORF">ONZ43_g825</name>
</gene>
<comment type="caution">
    <text evidence="1">The sequence shown here is derived from an EMBL/GenBank/DDBJ whole genome shotgun (WGS) entry which is preliminary data.</text>
</comment>
<proteinExistence type="predicted"/>